<dbReference type="EMBL" id="PXWG01000002">
    <property type="protein sequence ID" value="PSJ30416.1"/>
    <property type="molecule type" value="Genomic_DNA"/>
</dbReference>
<evidence type="ECO:0000313" key="2">
    <source>
        <dbReference type="EMBL" id="PSJ30416.1"/>
    </source>
</evidence>
<dbReference type="OrthoDB" id="4248795at2"/>
<sequence>MKLIRRSLVTLAATTLLCLSGAGPAAAVPVPGADELLGQVTALGDIGGLLTPVTDLLEAALQTNNGT</sequence>
<protein>
    <recommendedName>
        <fullName evidence="4">Secreted protein</fullName>
    </recommendedName>
</protein>
<dbReference type="AlphaFoldDB" id="A0A9X7PJS8"/>
<evidence type="ECO:0008006" key="4">
    <source>
        <dbReference type="Google" id="ProtNLM"/>
    </source>
</evidence>
<dbReference type="Proteomes" id="UP000242427">
    <property type="component" value="Unassembled WGS sequence"/>
</dbReference>
<evidence type="ECO:0000256" key="1">
    <source>
        <dbReference type="SAM" id="SignalP"/>
    </source>
</evidence>
<feature type="chain" id="PRO_5040820562" description="Secreted protein" evidence="1">
    <location>
        <begin position="28"/>
        <end position="67"/>
    </location>
</feature>
<evidence type="ECO:0000313" key="3">
    <source>
        <dbReference type="Proteomes" id="UP000242427"/>
    </source>
</evidence>
<keyword evidence="1" id="KW-0732">Signal</keyword>
<feature type="signal peptide" evidence="1">
    <location>
        <begin position="1"/>
        <end position="27"/>
    </location>
</feature>
<reference evidence="2 3" key="1">
    <citation type="submission" date="2018-03" db="EMBL/GenBank/DDBJ databases">
        <title>Chitinolytic properties of Streptosporangium nondiastaticum TBG75A20.</title>
        <authorList>
            <person name="Gayathri V."/>
            <person name="Shiburaj S."/>
        </authorList>
    </citation>
    <scope>NUCLEOTIDE SEQUENCE [LARGE SCALE GENOMIC DNA]</scope>
    <source>
        <strain evidence="2 3">TBG75A20</strain>
    </source>
</reference>
<name>A0A9X7PJS8_9ACTN</name>
<accession>A0A9X7PJS8</accession>
<organism evidence="2 3">
    <name type="scientific">Streptosporangium nondiastaticum</name>
    <dbReference type="NCBI Taxonomy" id="35764"/>
    <lineage>
        <taxon>Bacteria</taxon>
        <taxon>Bacillati</taxon>
        <taxon>Actinomycetota</taxon>
        <taxon>Actinomycetes</taxon>
        <taxon>Streptosporangiales</taxon>
        <taxon>Streptosporangiaceae</taxon>
        <taxon>Streptosporangium</taxon>
    </lineage>
</organism>
<comment type="caution">
    <text evidence="2">The sequence shown here is derived from an EMBL/GenBank/DDBJ whole genome shotgun (WGS) entry which is preliminary data.</text>
</comment>
<keyword evidence="3" id="KW-1185">Reference proteome</keyword>
<gene>
    <name evidence="2" type="ORF">B7P34_02355</name>
</gene>
<dbReference type="RefSeq" id="WP_106674066.1">
    <property type="nucleotide sequence ID" value="NZ_PXWG01000002.1"/>
</dbReference>
<proteinExistence type="predicted"/>